<feature type="compositionally biased region" description="Low complexity" evidence="1">
    <location>
        <begin position="18"/>
        <end position="27"/>
    </location>
</feature>
<gene>
    <name evidence="3" type="ORF">GA0070623_0007</name>
</gene>
<name>A0A1C5GLZ8_9ACTN</name>
<dbReference type="InterPro" id="IPR001387">
    <property type="entry name" value="Cro/C1-type_HTH"/>
</dbReference>
<organism evidence="3 4">
    <name type="scientific">Micromonospora rifamycinica</name>
    <dbReference type="NCBI Taxonomy" id="291594"/>
    <lineage>
        <taxon>Bacteria</taxon>
        <taxon>Bacillati</taxon>
        <taxon>Actinomycetota</taxon>
        <taxon>Actinomycetes</taxon>
        <taxon>Micromonosporales</taxon>
        <taxon>Micromonosporaceae</taxon>
        <taxon>Micromonospora</taxon>
    </lineage>
</organism>
<dbReference type="CDD" id="cd00093">
    <property type="entry name" value="HTH_XRE"/>
    <property type="match status" value="1"/>
</dbReference>
<feature type="region of interest" description="Disordered" evidence="1">
    <location>
        <begin position="329"/>
        <end position="361"/>
    </location>
</feature>
<dbReference type="SUPFAM" id="SSF47413">
    <property type="entry name" value="lambda repressor-like DNA-binding domains"/>
    <property type="match status" value="1"/>
</dbReference>
<accession>A0A1C5GLZ8</accession>
<dbReference type="PANTHER" id="PTHR47691">
    <property type="entry name" value="REGULATOR-RELATED"/>
    <property type="match status" value="1"/>
</dbReference>
<protein>
    <submittedName>
        <fullName evidence="3">Helix-turn-helix domain-containing protein</fullName>
    </submittedName>
</protein>
<dbReference type="Gene3D" id="1.10.260.40">
    <property type="entry name" value="lambda repressor-like DNA-binding domains"/>
    <property type="match status" value="1"/>
</dbReference>
<dbReference type="PROSITE" id="PS50943">
    <property type="entry name" value="HTH_CROC1"/>
    <property type="match status" value="1"/>
</dbReference>
<reference evidence="4" key="1">
    <citation type="submission" date="2016-06" db="EMBL/GenBank/DDBJ databases">
        <authorList>
            <person name="Varghese N."/>
            <person name="Submissions Spin"/>
        </authorList>
    </citation>
    <scope>NUCLEOTIDE SEQUENCE [LARGE SCALE GENOMIC DNA]</scope>
    <source>
        <strain evidence="4">DSM 44983</strain>
    </source>
</reference>
<dbReference type="SUPFAM" id="SSF52540">
    <property type="entry name" value="P-loop containing nucleoside triphosphate hydrolases"/>
    <property type="match status" value="1"/>
</dbReference>
<feature type="region of interest" description="Disordered" evidence="1">
    <location>
        <begin position="99"/>
        <end position="127"/>
    </location>
</feature>
<evidence type="ECO:0000313" key="4">
    <source>
        <dbReference type="Proteomes" id="UP000198226"/>
    </source>
</evidence>
<evidence type="ECO:0000256" key="1">
    <source>
        <dbReference type="SAM" id="MobiDB-lite"/>
    </source>
</evidence>
<feature type="region of interest" description="Disordered" evidence="1">
    <location>
        <begin position="1"/>
        <end position="75"/>
    </location>
</feature>
<proteinExistence type="predicted"/>
<dbReference type="InterPro" id="IPR010982">
    <property type="entry name" value="Lambda_DNA-bd_dom_sf"/>
</dbReference>
<dbReference type="PANTHER" id="PTHR47691:SF3">
    <property type="entry name" value="HTH-TYPE TRANSCRIPTIONAL REGULATOR RV0890C-RELATED"/>
    <property type="match status" value="1"/>
</dbReference>
<dbReference type="Proteomes" id="UP000198226">
    <property type="component" value="Chromosome I"/>
</dbReference>
<dbReference type="AlphaFoldDB" id="A0A1C5GLZ8"/>
<evidence type="ECO:0000313" key="3">
    <source>
        <dbReference type="EMBL" id="SCG34753.1"/>
    </source>
</evidence>
<feature type="compositionally biased region" description="Basic and acidic residues" evidence="1">
    <location>
        <begin position="1"/>
        <end position="16"/>
    </location>
</feature>
<dbReference type="EMBL" id="LT607752">
    <property type="protein sequence ID" value="SCG34753.1"/>
    <property type="molecule type" value="Genomic_DNA"/>
</dbReference>
<dbReference type="InterPro" id="IPR027417">
    <property type="entry name" value="P-loop_NTPase"/>
</dbReference>
<dbReference type="GO" id="GO:0003677">
    <property type="term" value="F:DNA binding"/>
    <property type="evidence" value="ECO:0007669"/>
    <property type="project" value="InterPro"/>
</dbReference>
<sequence length="614" mass="65915">MRQDAAHGTDEQDHWTRSSRSSISHASQLPATNRPRPGEHFAPPLSPTGTQLRPAGRNRRSRDEPGPVDAITGTPIRHPLGWWQLGCLRAANRHVTGDAATSVGRGREADGHAFRNGPAPDAPGIALSPASSVLRTRFEIAAHPDHVSDSDPGRQAAARVSGVRSECIYTVGTDHMDRNSALTTFRQMLRRHRKRRGLTQQQLADLSTVSVRAIRDLERGAARHPRQGTVRLLADVLRLPSADRTAFEAAAGNDQPPPAGAAHDRAVRLDPPMAAGTLLGRSDEVKALSNLLTSSGQRMIRVVGLNGVGKTRTVIALAGALQRQGWHTPWISHGLRNGPRAGTAPKNGASSSSRDQPADPDGEVLREAISHVDARNVLLVLDDLAAGAAIYDELETALTRHPGLRIVSTSRDPRHMTGEQLFPVGPLPVAGSTAAATIRDVENLASVQLLLSHLRAFHPQLDFDASSAAMLSELSRLLDGIPGVLEHVASWSLVHPPSELIELIYADPFPLCASPTQETDVNFAASLTETIRQLEPDLRTLLTKLSDRTDTWSIDEVASLVGGRSAEAARGVYALLISGCIRAVDEPGRQRFTVLNLVRRAVLGTRPDNGPLAG</sequence>
<dbReference type="Gene3D" id="3.40.50.300">
    <property type="entry name" value="P-loop containing nucleotide triphosphate hydrolases"/>
    <property type="match status" value="1"/>
</dbReference>
<keyword evidence="4" id="KW-1185">Reference proteome</keyword>
<dbReference type="SMART" id="SM00530">
    <property type="entry name" value="HTH_XRE"/>
    <property type="match status" value="1"/>
</dbReference>
<dbReference type="Pfam" id="PF01381">
    <property type="entry name" value="HTH_3"/>
    <property type="match status" value="1"/>
</dbReference>
<feature type="domain" description="HTH cro/C1-type" evidence="2">
    <location>
        <begin position="189"/>
        <end position="244"/>
    </location>
</feature>
<evidence type="ECO:0000259" key="2">
    <source>
        <dbReference type="PROSITE" id="PS50943"/>
    </source>
</evidence>